<gene>
    <name evidence="1" type="ORF">OU5_5782</name>
</gene>
<accession>A0A024EJU6</accession>
<reference evidence="1 2" key="1">
    <citation type="journal article" date="2012" name="J. Bacteriol.">
        <title>Genome sequence of cold-adapted Pseudomonas mandelii strain JR-1.</title>
        <authorList>
            <person name="Jang S.H."/>
            <person name="Kim J."/>
            <person name="Kim J."/>
            <person name="Hong S."/>
            <person name="Lee C."/>
        </authorList>
    </citation>
    <scope>NUCLEOTIDE SEQUENCE [LARGE SCALE GENOMIC DNA]</scope>
    <source>
        <strain evidence="1 2">JR-1</strain>
    </source>
</reference>
<dbReference type="HOGENOM" id="CLU_2900811_0_0_6"/>
<dbReference type="EMBL" id="CP005960">
    <property type="protein sequence ID" value="AHZ72861.1"/>
    <property type="molecule type" value="Genomic_DNA"/>
</dbReference>
<evidence type="ECO:0000313" key="1">
    <source>
        <dbReference type="EMBL" id="AHZ72861.1"/>
    </source>
</evidence>
<protein>
    <submittedName>
        <fullName evidence="1">Uncharacterized protein</fullName>
    </submittedName>
</protein>
<evidence type="ECO:0000313" key="2">
    <source>
        <dbReference type="Proteomes" id="UP000026913"/>
    </source>
</evidence>
<dbReference type="Proteomes" id="UP000026913">
    <property type="component" value="Chromosome"/>
</dbReference>
<sequence>MSEDKRHGGTPADWLLLAVVFCRSQACRRRRPQVRLRRQAWLLQKAASPHIAVWRGEVTQFK</sequence>
<dbReference type="KEGG" id="pman:OU5_5782"/>
<dbReference type="AlphaFoldDB" id="A0A024EJU6"/>
<proteinExistence type="predicted"/>
<name>A0A024EJU6_9PSED</name>
<organism evidence="1 2">
    <name type="scientific">Pseudomonas mandelii JR-1</name>
    <dbReference type="NCBI Taxonomy" id="1147786"/>
    <lineage>
        <taxon>Bacteria</taxon>
        <taxon>Pseudomonadati</taxon>
        <taxon>Pseudomonadota</taxon>
        <taxon>Gammaproteobacteria</taxon>
        <taxon>Pseudomonadales</taxon>
        <taxon>Pseudomonadaceae</taxon>
        <taxon>Pseudomonas</taxon>
    </lineage>
</organism>